<sequence length="715" mass="83980">MVFQQIRDFLSERKLRIQEEWRRYQKAVSRDDTELRQSDASDIRRMYEATRDQLTEQEKAAVLDREFQGLIDSMLLKNENKKENFEFSSTSAFDGFPPNRVPISGIAGIPRRFHTGQIVSESNEVPESGYPLDTLIDTLITNKYPEYRYYVDKYTRPLGTTDATFKDFNKEQVLIEPLDSARKERVMMHVHERLATTPYLPIHFVDTQFCKLPLHTGTGYFQRHSFWTQTHSKYSRPEEYHDRPTSKGYVMNAFLILARTAVHKIKVSGLPFDFDFDDFEDDNAAFNELAKYLDKFLNDHATMLFTRNHISQRDGKLKQRPVYAVDDLFILIEAMLTFPLLVLARDPACCIMYGLETIRGSMIYIDQISRMFNSFATIDWSEYDQHVPRPITDVYYYEFLPDLIVINHGYQPTYEYPTYPDLDEHAMYKRIDNLLFFLHFWYNNMTFVTADGYGYRRKHCGVPSGLFNTQYLDSFGNTYLIIDGLCEFGCSDEEIRLFLIFVMGDDNSLMSYWTLERLIAFIQFFEAYAKMRYNMTLSRTKSTLTAVRSKIEMLGYQCNFGRPSRPIGKLVAQLCYPERGLFRKFMSYRAIGVAYASAGIDVKFYKFCKDIYFTYLPYAVAASEFNFLRAATHLPGYLKAFDDVSDYINFEKFPTIYEIREVYSYYHGPLSYEPKWNRAHFINRPNIVPPSAKTVGDYRRENNLQPRQVPILPTD</sequence>
<protein>
    <submittedName>
        <fullName evidence="4 5">RNA-dependent RNA polymerase</fullName>
    </submittedName>
</protein>
<reference evidence="4" key="1">
    <citation type="journal article" date="2017" name="Plant Dis.">
        <title>Biological and Molecular Characteristics of a Novel Partitivirus Infecting the Edible Fungus Lentinula edodes.</title>
        <authorList>
            <person name="Guo M."/>
            <person name="Bian Y."/>
            <person name="Wang J."/>
            <person name="Wang G.Z."/>
            <person name="Ma X."/>
            <person name="Xu Z."/>
        </authorList>
    </citation>
    <scope>NUCLEOTIDE SEQUENCE</scope>
    <source>
        <strain evidence="4">LeSX12</strain>
    </source>
</reference>
<name>A0A1S6GXF4_9VIRU</name>
<gene>
    <name evidence="4" type="primary">RdRp</name>
</gene>
<reference evidence="5" key="2">
    <citation type="submission" date="2017-07" db="EMBL/GenBank/DDBJ databases">
        <title>Population structure of a partitivirus in Chinese Lentinula edodes core collections.</title>
        <authorList>
            <person name="Guo M."/>
            <person name="Wang J."/>
            <person name="Sun Y."/>
            <person name="Bian Y."/>
            <person name="Xu Z."/>
        </authorList>
    </citation>
    <scope>NUCLEOTIDE SEQUENCE</scope>
    <source>
        <strain evidence="5">LMLH36</strain>
        <strain evidence="6">LMLH52</strain>
    </source>
</reference>
<dbReference type="InterPro" id="IPR043502">
    <property type="entry name" value="DNA/RNA_pol_sf"/>
</dbReference>
<evidence type="ECO:0000313" key="6">
    <source>
        <dbReference type="EMBL" id="AWF73498.1"/>
    </source>
</evidence>
<organism evidence="4">
    <name type="scientific">Lentinula edodes partitivirus 1</name>
    <dbReference type="NCBI Taxonomy" id="1960320"/>
    <lineage>
        <taxon>Viruses</taxon>
        <taxon>Riboviria</taxon>
        <taxon>Orthornavirae</taxon>
        <taxon>Pisuviricota</taxon>
        <taxon>Duplopiviricetes</taxon>
        <taxon>Durnavirales</taxon>
        <taxon>Partitiviridae</taxon>
        <taxon>Betapartitivirus</taxon>
    </lineage>
</organism>
<evidence type="ECO:0000313" key="5">
    <source>
        <dbReference type="EMBL" id="AWF73497.1"/>
    </source>
</evidence>
<evidence type="ECO:0000313" key="4">
    <source>
        <dbReference type="EMBL" id="AQS27950.1"/>
    </source>
</evidence>
<keyword evidence="1 4" id="KW-0696">RNA-directed RNA polymerase</keyword>
<dbReference type="EMBL" id="MF434732">
    <property type="protein sequence ID" value="AWF73497.1"/>
    <property type="molecule type" value="Genomic_RNA"/>
</dbReference>
<keyword evidence="3" id="KW-0548">Nucleotidyltransferase</keyword>
<evidence type="ECO:0000256" key="1">
    <source>
        <dbReference type="ARBA" id="ARBA00022484"/>
    </source>
</evidence>
<evidence type="ECO:0000256" key="2">
    <source>
        <dbReference type="ARBA" id="ARBA00022679"/>
    </source>
</evidence>
<dbReference type="SUPFAM" id="SSF56672">
    <property type="entry name" value="DNA/RNA polymerases"/>
    <property type="match status" value="1"/>
</dbReference>
<proteinExistence type="predicted"/>
<dbReference type="GO" id="GO:0003968">
    <property type="term" value="F:RNA-directed RNA polymerase activity"/>
    <property type="evidence" value="ECO:0007669"/>
    <property type="project" value="UniProtKB-KW"/>
</dbReference>
<keyword evidence="2" id="KW-0808">Transferase</keyword>
<dbReference type="EMBL" id="MF434733">
    <property type="protein sequence ID" value="AWF73498.1"/>
    <property type="molecule type" value="Genomic_RNA"/>
</dbReference>
<accession>A0A1S6GXF4</accession>
<dbReference type="EMBL" id="KX354971">
    <property type="protein sequence ID" value="AQS27950.1"/>
    <property type="molecule type" value="Genomic_RNA"/>
</dbReference>
<evidence type="ECO:0000256" key="3">
    <source>
        <dbReference type="ARBA" id="ARBA00022695"/>
    </source>
</evidence>